<accession>A0A8T2UMU1</accession>
<organism evidence="1 2">
    <name type="scientific">Ceratopteris richardii</name>
    <name type="common">Triangle waterfern</name>
    <dbReference type="NCBI Taxonomy" id="49495"/>
    <lineage>
        <taxon>Eukaryota</taxon>
        <taxon>Viridiplantae</taxon>
        <taxon>Streptophyta</taxon>
        <taxon>Embryophyta</taxon>
        <taxon>Tracheophyta</taxon>
        <taxon>Polypodiopsida</taxon>
        <taxon>Polypodiidae</taxon>
        <taxon>Polypodiales</taxon>
        <taxon>Pteridineae</taxon>
        <taxon>Pteridaceae</taxon>
        <taxon>Parkerioideae</taxon>
        <taxon>Ceratopteris</taxon>
    </lineage>
</organism>
<sequence length="206" mass="24091">MFKNYKGHFRQALHKAIFCGNIDILPIQEHHLNSQIIQQYGALMMGEWQVFWTSMIGKNGVHVGTCITICPSWIPYIDSHTILVEGKAHYILPEFKGDTLGILNIYATNYVASIIQFCYAIFHQLPPEAQWSNLRNQGTQFYHLDRFYVSDYFSQKEGSTSIMEGIILLDHSHVILDIARYEEKSKMLLCIANFIFQKEPYMFRWR</sequence>
<evidence type="ECO:0000313" key="2">
    <source>
        <dbReference type="Proteomes" id="UP000825935"/>
    </source>
</evidence>
<dbReference type="Proteomes" id="UP000825935">
    <property type="component" value="Chromosome 6"/>
</dbReference>
<name>A0A8T2UMU1_CERRI</name>
<reference evidence="1" key="1">
    <citation type="submission" date="2021-08" db="EMBL/GenBank/DDBJ databases">
        <title>WGS assembly of Ceratopteris richardii.</title>
        <authorList>
            <person name="Marchant D.B."/>
            <person name="Chen G."/>
            <person name="Jenkins J."/>
            <person name="Shu S."/>
            <person name="Leebens-Mack J."/>
            <person name="Grimwood J."/>
            <person name="Schmutz J."/>
            <person name="Soltis P."/>
            <person name="Soltis D."/>
            <person name="Chen Z.-H."/>
        </authorList>
    </citation>
    <scope>NUCLEOTIDE SEQUENCE</scope>
    <source>
        <strain evidence="1">Whitten #5841</strain>
        <tissue evidence="1">Leaf</tissue>
    </source>
</reference>
<gene>
    <name evidence="1" type="ORF">KP509_06G091300</name>
</gene>
<comment type="caution">
    <text evidence="1">The sequence shown here is derived from an EMBL/GenBank/DDBJ whole genome shotgun (WGS) entry which is preliminary data.</text>
</comment>
<evidence type="ECO:0000313" key="1">
    <source>
        <dbReference type="EMBL" id="KAH7436048.1"/>
    </source>
</evidence>
<protein>
    <submittedName>
        <fullName evidence="1">Uncharacterized protein</fullName>
    </submittedName>
</protein>
<dbReference type="EMBL" id="CM035411">
    <property type="protein sequence ID" value="KAH7436048.1"/>
    <property type="molecule type" value="Genomic_DNA"/>
</dbReference>
<keyword evidence="2" id="KW-1185">Reference proteome</keyword>
<dbReference type="AlphaFoldDB" id="A0A8T2UMU1"/>
<proteinExistence type="predicted"/>